<name>A0A0F9B6P1_9ZZZZ</name>
<feature type="transmembrane region" description="Helical" evidence="1">
    <location>
        <begin position="145"/>
        <end position="163"/>
    </location>
</feature>
<feature type="domain" description="Phosphatidic acid phosphatase type 2/haloperoxidase" evidence="2">
    <location>
        <begin position="51"/>
        <end position="160"/>
    </location>
</feature>
<proteinExistence type="predicted"/>
<dbReference type="Pfam" id="PF01569">
    <property type="entry name" value="PAP2"/>
    <property type="match status" value="1"/>
</dbReference>
<sequence>MSEIQIILFIQSISNSTFDMLFKVITNLGSETFYMLVIPIIYWCFSKRNGFRLALLFSLSAFVNLTLKAFFYLPRPSDPSIRILYKEATAGTVGFPSAHSQGTTTFWSYVVSKAKKRSLLYLGVILVTLVSLSRVYLGLHYPHDVIGGILIGLFITFIFIKIYNIIGKRLMNLSLLAKITISVCLPLLLFALYHSPNSAKVFGLLIGMGVGNTLENKYVGFVERASLKIQFFKGLIGLVILFIIRIILKEIFPTIYLYDLLRYTVMGLWVFFFAPLVFKQLLQENDGIIFSKKNGR</sequence>
<dbReference type="AlphaFoldDB" id="A0A0F9B6P1"/>
<keyword evidence="1" id="KW-0812">Transmembrane</keyword>
<dbReference type="Gene3D" id="1.20.144.10">
    <property type="entry name" value="Phosphatidic acid phosphatase type 2/haloperoxidase"/>
    <property type="match status" value="1"/>
</dbReference>
<keyword evidence="1" id="KW-1133">Transmembrane helix</keyword>
<feature type="transmembrane region" description="Helical" evidence="1">
    <location>
        <begin position="260"/>
        <end position="278"/>
    </location>
</feature>
<evidence type="ECO:0000313" key="3">
    <source>
        <dbReference type="EMBL" id="KKK86339.1"/>
    </source>
</evidence>
<dbReference type="InterPro" id="IPR000326">
    <property type="entry name" value="PAP2/HPO"/>
</dbReference>
<feature type="transmembrane region" description="Helical" evidence="1">
    <location>
        <begin position="231"/>
        <end position="248"/>
    </location>
</feature>
<keyword evidence="1" id="KW-0472">Membrane</keyword>
<evidence type="ECO:0000256" key="1">
    <source>
        <dbReference type="SAM" id="Phobius"/>
    </source>
</evidence>
<accession>A0A0F9B6P1</accession>
<gene>
    <name evidence="3" type="ORF">LCGC14_2764230</name>
</gene>
<organism evidence="3">
    <name type="scientific">marine sediment metagenome</name>
    <dbReference type="NCBI Taxonomy" id="412755"/>
    <lineage>
        <taxon>unclassified sequences</taxon>
        <taxon>metagenomes</taxon>
        <taxon>ecological metagenomes</taxon>
    </lineage>
</organism>
<protein>
    <recommendedName>
        <fullName evidence="2">Phosphatidic acid phosphatase type 2/haloperoxidase domain-containing protein</fullName>
    </recommendedName>
</protein>
<feature type="transmembrane region" description="Helical" evidence="1">
    <location>
        <begin position="119"/>
        <end position="139"/>
    </location>
</feature>
<reference evidence="3" key="1">
    <citation type="journal article" date="2015" name="Nature">
        <title>Complex archaea that bridge the gap between prokaryotes and eukaryotes.</title>
        <authorList>
            <person name="Spang A."/>
            <person name="Saw J.H."/>
            <person name="Jorgensen S.L."/>
            <person name="Zaremba-Niedzwiedzka K."/>
            <person name="Martijn J."/>
            <person name="Lind A.E."/>
            <person name="van Eijk R."/>
            <person name="Schleper C."/>
            <person name="Guy L."/>
            <person name="Ettema T.J."/>
        </authorList>
    </citation>
    <scope>NUCLEOTIDE SEQUENCE</scope>
</reference>
<dbReference type="SUPFAM" id="SSF48317">
    <property type="entry name" value="Acid phosphatase/Vanadium-dependent haloperoxidase"/>
    <property type="match status" value="1"/>
</dbReference>
<dbReference type="EMBL" id="LAZR01050890">
    <property type="protein sequence ID" value="KKK86339.1"/>
    <property type="molecule type" value="Genomic_DNA"/>
</dbReference>
<feature type="transmembrane region" description="Helical" evidence="1">
    <location>
        <begin position="21"/>
        <end position="45"/>
    </location>
</feature>
<feature type="transmembrane region" description="Helical" evidence="1">
    <location>
        <begin position="175"/>
        <end position="195"/>
    </location>
</feature>
<dbReference type="SMART" id="SM00014">
    <property type="entry name" value="acidPPc"/>
    <property type="match status" value="1"/>
</dbReference>
<evidence type="ECO:0000259" key="2">
    <source>
        <dbReference type="SMART" id="SM00014"/>
    </source>
</evidence>
<dbReference type="PANTHER" id="PTHR14969:SF13">
    <property type="entry name" value="AT30094P"/>
    <property type="match status" value="1"/>
</dbReference>
<dbReference type="InterPro" id="IPR036938">
    <property type="entry name" value="PAP2/HPO_sf"/>
</dbReference>
<feature type="transmembrane region" description="Helical" evidence="1">
    <location>
        <begin position="51"/>
        <end position="73"/>
    </location>
</feature>
<dbReference type="PANTHER" id="PTHR14969">
    <property type="entry name" value="SPHINGOSINE-1-PHOSPHATE PHOSPHOHYDROLASE"/>
    <property type="match status" value="1"/>
</dbReference>
<comment type="caution">
    <text evidence="3">The sequence shown here is derived from an EMBL/GenBank/DDBJ whole genome shotgun (WGS) entry which is preliminary data.</text>
</comment>